<dbReference type="Proteomes" id="UP000777482">
    <property type="component" value="Unassembled WGS sequence"/>
</dbReference>
<dbReference type="GO" id="GO:0005525">
    <property type="term" value="F:GTP binding"/>
    <property type="evidence" value="ECO:0007669"/>
    <property type="project" value="UniProtKB-KW"/>
</dbReference>
<evidence type="ECO:0000256" key="1">
    <source>
        <dbReference type="ARBA" id="ARBA00007976"/>
    </source>
</evidence>
<keyword evidence="2 8" id="KW-0479">Metal-binding</keyword>
<dbReference type="GO" id="GO:0007186">
    <property type="term" value="P:G protein-coupled receptor signaling pathway"/>
    <property type="evidence" value="ECO:0007669"/>
    <property type="project" value="InterPro"/>
</dbReference>
<sequence>MGACNSTEGGRRPEWEPTSQDLAQSKAIDRLLRDDEDKLASEVKMLLLGPGSSGKSTILKQMKLIHLSGFTDAEVEMYRQQIFQNLRDGMKACLALMEQEGMELTNPDLLELWELGEQYSEVKVGEPFPSPLKSWLRSLWNDRGMKVVVAGGEEATIPESLPYFFEHLDRLFKPTYRPTDQDILRCRQKTTGISETAFHHRGMHYRIFDVGGQRSERRKWVHCFENVTALVFLASLSGYDQNLHEDRNSNQMQEALMLFDSICNSRWFAQTAMILFLNKQDVFTARVPVSSITSHFPDYEGDPHDPIAGQEYFRARFLRLNRSTSKEIYTHYTTAVDTKLVKVVFASVSDVILSRNLNALML</sequence>
<dbReference type="GO" id="GO:0001664">
    <property type="term" value="F:G protein-coupled receptor binding"/>
    <property type="evidence" value="ECO:0007669"/>
    <property type="project" value="InterPro"/>
</dbReference>
<dbReference type="SMART" id="SM00275">
    <property type="entry name" value="G_alpha"/>
    <property type="match status" value="1"/>
</dbReference>
<dbReference type="CDD" id="cd00066">
    <property type="entry name" value="G-alpha"/>
    <property type="match status" value="1"/>
</dbReference>
<dbReference type="SUPFAM" id="SSF52540">
    <property type="entry name" value="P-loop containing nucleoside triphosphate hydrolases"/>
    <property type="match status" value="1"/>
</dbReference>
<accession>A0A9P6VYF8</accession>
<evidence type="ECO:0000256" key="9">
    <source>
        <dbReference type="SAM" id="MobiDB-lite"/>
    </source>
</evidence>
<keyword evidence="4 8" id="KW-0460">Magnesium</keyword>
<reference evidence="10 11" key="1">
    <citation type="submission" date="2020-11" db="EMBL/GenBank/DDBJ databases">
        <title>Kefir isolates.</title>
        <authorList>
            <person name="Marcisauskas S."/>
            <person name="Kim Y."/>
            <person name="Blasche S."/>
        </authorList>
    </citation>
    <scope>NUCLEOTIDE SEQUENCE [LARGE SCALE GENOMIC DNA]</scope>
    <source>
        <strain evidence="10 11">KR</strain>
    </source>
</reference>
<dbReference type="Gene3D" id="3.40.50.300">
    <property type="entry name" value="P-loop containing nucleotide triphosphate hydrolases"/>
    <property type="match status" value="1"/>
</dbReference>
<dbReference type="PROSITE" id="PS51882">
    <property type="entry name" value="G_ALPHA"/>
    <property type="match status" value="1"/>
</dbReference>
<feature type="binding site" evidence="7">
    <location>
        <position position="335"/>
    </location>
    <ligand>
        <name>GTP</name>
        <dbReference type="ChEBI" id="CHEBI:37565"/>
    </ligand>
</feature>
<dbReference type="OrthoDB" id="5817230at2759"/>
<feature type="binding site" evidence="7">
    <location>
        <begin position="278"/>
        <end position="281"/>
    </location>
    <ligand>
        <name>GTP</name>
        <dbReference type="ChEBI" id="CHEBI:37565"/>
    </ligand>
</feature>
<dbReference type="AlphaFoldDB" id="A0A9P6VYF8"/>
<evidence type="ECO:0000256" key="6">
    <source>
        <dbReference type="ARBA" id="ARBA00023224"/>
    </source>
</evidence>
<comment type="similarity">
    <text evidence="1">Belongs to the G-alpha family. G(q) subfamily.</text>
</comment>
<feature type="binding site" evidence="7">
    <location>
        <begin position="209"/>
        <end position="213"/>
    </location>
    <ligand>
        <name>GTP</name>
        <dbReference type="ChEBI" id="CHEBI:37565"/>
    </ligand>
</feature>
<keyword evidence="3 7" id="KW-0547">Nucleotide-binding</keyword>
<gene>
    <name evidence="10" type="ORF">C6P46_005207</name>
</gene>
<evidence type="ECO:0000256" key="5">
    <source>
        <dbReference type="ARBA" id="ARBA00023134"/>
    </source>
</evidence>
<proteinExistence type="inferred from homology"/>
<keyword evidence="6" id="KW-0807">Transducer</keyword>
<protein>
    <recommendedName>
        <fullName evidence="12">Guanine nucleotide-binding protein alpha-2 subunit</fullName>
    </recommendedName>
</protein>
<dbReference type="PANTHER" id="PTHR10218">
    <property type="entry name" value="GTP-BINDING PROTEIN ALPHA SUBUNIT"/>
    <property type="match status" value="1"/>
</dbReference>
<evidence type="ECO:0008006" key="12">
    <source>
        <dbReference type="Google" id="ProtNLM"/>
    </source>
</evidence>
<dbReference type="SUPFAM" id="SSF47895">
    <property type="entry name" value="Transducin (alpha subunit), insertion domain"/>
    <property type="match status" value="1"/>
</dbReference>
<feature type="binding site" evidence="8">
    <location>
        <position position="190"/>
    </location>
    <ligand>
        <name>Mg(2+)</name>
        <dbReference type="ChEBI" id="CHEBI:18420"/>
    </ligand>
</feature>
<feature type="region of interest" description="Disordered" evidence="9">
    <location>
        <begin position="1"/>
        <end position="22"/>
    </location>
</feature>
<evidence type="ECO:0000256" key="2">
    <source>
        <dbReference type="ARBA" id="ARBA00022723"/>
    </source>
</evidence>
<feature type="binding site" evidence="8">
    <location>
        <position position="56"/>
    </location>
    <ligand>
        <name>Mg(2+)</name>
        <dbReference type="ChEBI" id="CHEBI:18420"/>
    </ligand>
</feature>
<dbReference type="Pfam" id="PF00503">
    <property type="entry name" value="G-alpha"/>
    <property type="match status" value="1"/>
</dbReference>
<evidence type="ECO:0000313" key="10">
    <source>
        <dbReference type="EMBL" id="KAG0659428.1"/>
    </source>
</evidence>
<dbReference type="PRINTS" id="PR00440">
    <property type="entry name" value="GPROTEINA12"/>
</dbReference>
<dbReference type="FunFam" id="3.40.50.300:FF:000051">
    <property type="entry name" value="Guanine nucleotide-binding protein subunit alpha"/>
    <property type="match status" value="1"/>
</dbReference>
<name>A0A9P6VYF8_RHOMI</name>
<organism evidence="10 11">
    <name type="scientific">Rhodotorula mucilaginosa</name>
    <name type="common">Yeast</name>
    <name type="synonym">Rhodotorula rubra</name>
    <dbReference type="NCBI Taxonomy" id="5537"/>
    <lineage>
        <taxon>Eukaryota</taxon>
        <taxon>Fungi</taxon>
        <taxon>Dikarya</taxon>
        <taxon>Basidiomycota</taxon>
        <taxon>Pucciniomycotina</taxon>
        <taxon>Microbotryomycetes</taxon>
        <taxon>Sporidiobolales</taxon>
        <taxon>Sporidiobolaceae</taxon>
        <taxon>Rhodotorula</taxon>
    </lineage>
</organism>
<dbReference type="PANTHER" id="PTHR10218:SF242">
    <property type="entry name" value="GUANINE NUCLEOTIDE-BINDING PROTEIN ALPHA-1 SUBUNIT"/>
    <property type="match status" value="1"/>
</dbReference>
<evidence type="ECO:0000256" key="8">
    <source>
        <dbReference type="PIRSR" id="PIRSR601019-2"/>
    </source>
</evidence>
<evidence type="ECO:0000256" key="7">
    <source>
        <dbReference type="PIRSR" id="PIRSR601019-1"/>
    </source>
</evidence>
<dbReference type="InterPro" id="IPR011025">
    <property type="entry name" value="GproteinA_insert"/>
</dbReference>
<dbReference type="Gene3D" id="1.10.400.10">
    <property type="entry name" value="GI Alpha 1, domain 2-like"/>
    <property type="match status" value="1"/>
</dbReference>
<dbReference type="GO" id="GO:0005737">
    <property type="term" value="C:cytoplasm"/>
    <property type="evidence" value="ECO:0007669"/>
    <property type="project" value="TreeGrafter"/>
</dbReference>
<dbReference type="InterPro" id="IPR027417">
    <property type="entry name" value="P-loop_NTPase"/>
</dbReference>
<evidence type="ECO:0000256" key="3">
    <source>
        <dbReference type="ARBA" id="ARBA00022741"/>
    </source>
</evidence>
<dbReference type="GO" id="GO:0031683">
    <property type="term" value="F:G-protein beta/gamma-subunit complex binding"/>
    <property type="evidence" value="ECO:0007669"/>
    <property type="project" value="InterPro"/>
</dbReference>
<dbReference type="PRINTS" id="PR00318">
    <property type="entry name" value="GPROTEINA"/>
</dbReference>
<dbReference type="InterPro" id="IPR000469">
    <property type="entry name" value="Gprotein_alpha_12/13"/>
</dbReference>
<keyword evidence="11" id="KW-1185">Reference proteome</keyword>
<comment type="caution">
    <text evidence="10">The sequence shown here is derived from an EMBL/GenBank/DDBJ whole genome shotgun (WGS) entry which is preliminary data.</text>
</comment>
<dbReference type="GO" id="GO:0007266">
    <property type="term" value="P:Rho protein signal transduction"/>
    <property type="evidence" value="ECO:0007669"/>
    <property type="project" value="InterPro"/>
</dbReference>
<evidence type="ECO:0000256" key="4">
    <source>
        <dbReference type="ARBA" id="ARBA00022842"/>
    </source>
</evidence>
<keyword evidence="5 7" id="KW-0342">GTP-binding</keyword>
<feature type="binding site" evidence="7">
    <location>
        <begin position="184"/>
        <end position="190"/>
    </location>
    <ligand>
        <name>GTP</name>
        <dbReference type="ChEBI" id="CHEBI:37565"/>
    </ligand>
</feature>
<dbReference type="GO" id="GO:0005834">
    <property type="term" value="C:heterotrimeric G-protein complex"/>
    <property type="evidence" value="ECO:0007669"/>
    <property type="project" value="TreeGrafter"/>
</dbReference>
<dbReference type="GO" id="GO:0046872">
    <property type="term" value="F:metal ion binding"/>
    <property type="evidence" value="ECO:0007669"/>
    <property type="project" value="UniProtKB-KW"/>
</dbReference>
<dbReference type="InterPro" id="IPR001019">
    <property type="entry name" value="Gprotein_alpha_su"/>
</dbReference>
<evidence type="ECO:0000313" key="11">
    <source>
        <dbReference type="Proteomes" id="UP000777482"/>
    </source>
</evidence>
<dbReference type="GO" id="GO:0003924">
    <property type="term" value="F:GTPase activity"/>
    <property type="evidence" value="ECO:0007669"/>
    <property type="project" value="InterPro"/>
</dbReference>
<dbReference type="EMBL" id="PUHQ01000054">
    <property type="protein sequence ID" value="KAG0659428.1"/>
    <property type="molecule type" value="Genomic_DNA"/>
</dbReference>
<dbReference type="GO" id="GO:0000750">
    <property type="term" value="P:pheromone-dependent signal transduction involved in conjugation with cellular fusion"/>
    <property type="evidence" value="ECO:0007669"/>
    <property type="project" value="TreeGrafter"/>
</dbReference>